<evidence type="ECO:0000256" key="1">
    <source>
        <dbReference type="SAM" id="Coils"/>
    </source>
</evidence>
<gene>
    <name evidence="3" type="ORF">GCM10011482_03600</name>
</gene>
<keyword evidence="1" id="KW-0175">Coiled coil</keyword>
<evidence type="ECO:0000313" key="3">
    <source>
        <dbReference type="EMBL" id="GGI64706.1"/>
    </source>
</evidence>
<evidence type="ECO:0000313" key="4">
    <source>
        <dbReference type="Proteomes" id="UP000622610"/>
    </source>
</evidence>
<dbReference type="AlphaFoldDB" id="A0A917JFI1"/>
<dbReference type="EMBL" id="BMDT01000001">
    <property type="protein sequence ID" value="GGI64706.1"/>
    <property type="molecule type" value="Genomic_DNA"/>
</dbReference>
<evidence type="ECO:0000256" key="2">
    <source>
        <dbReference type="SAM" id="MobiDB-lite"/>
    </source>
</evidence>
<sequence length="446" mass="51576">MNTTTHLDEIFFNTLSIPDNTQYWLCRADGGKYYEDFHRNNFIAVENDGINIDLLHDIEAKYQDTDEEEKSKLILSSYKTAYVSSQFYLDVLNELNKEKPDEFDKNVTRYKTKASITATRNFNFVYNMKIGDFVIVPGIRSQQYLIGIIVSEEFDSDIDRLTEAVTLLCPSSFKRKVHWIREIPKITLPNSLSWGLHAQKTIYDITAHAEDINKLVATSYIYNDKFYHQLLVNTPDPITSYQWFQFQRAIFEVAEDKSKEIFIKTNVQSPGVIEFVTNPDNLPIILVGIGVLFGDVDTSAIGINVKFKGLIPFFLPSERAKRIAQKIEQKLIAKKSEAQLKNVEQLAELELEKAKTENDIAKAELHALQLKNKQTQLELDDAQKQSDDEKEKELFHETVQKIEIQDGEYKLPTFDENQHESIKQLQVEDPSVHFEKTHETRMDSDD</sequence>
<reference evidence="3" key="1">
    <citation type="journal article" date="2014" name="Int. J. Syst. Evol. Microbiol.">
        <title>Complete genome sequence of Corynebacterium casei LMG S-19264T (=DSM 44701T), isolated from a smear-ripened cheese.</title>
        <authorList>
            <consortium name="US DOE Joint Genome Institute (JGI-PGF)"/>
            <person name="Walter F."/>
            <person name="Albersmeier A."/>
            <person name="Kalinowski J."/>
            <person name="Ruckert C."/>
        </authorList>
    </citation>
    <scope>NUCLEOTIDE SEQUENCE</scope>
    <source>
        <strain evidence="3">CCM 8433</strain>
    </source>
</reference>
<accession>A0A917JFI1</accession>
<dbReference type="Proteomes" id="UP000622610">
    <property type="component" value="Unassembled WGS sequence"/>
</dbReference>
<comment type="caution">
    <text evidence="3">The sequence shown here is derived from an EMBL/GenBank/DDBJ whole genome shotgun (WGS) entry which is preliminary data.</text>
</comment>
<protein>
    <submittedName>
        <fullName evidence="3">Uncharacterized protein</fullName>
    </submittedName>
</protein>
<feature type="compositionally biased region" description="Basic and acidic residues" evidence="2">
    <location>
        <begin position="430"/>
        <end position="446"/>
    </location>
</feature>
<feature type="coiled-coil region" evidence="1">
    <location>
        <begin position="333"/>
        <end position="392"/>
    </location>
</feature>
<organism evidence="3 4">
    <name type="scientific">Enterococcus alcedinis</name>
    <dbReference type="NCBI Taxonomy" id="1274384"/>
    <lineage>
        <taxon>Bacteria</taxon>
        <taxon>Bacillati</taxon>
        <taxon>Bacillota</taxon>
        <taxon>Bacilli</taxon>
        <taxon>Lactobacillales</taxon>
        <taxon>Enterococcaceae</taxon>
        <taxon>Enterococcus</taxon>
    </lineage>
</organism>
<reference evidence="3" key="2">
    <citation type="submission" date="2020-09" db="EMBL/GenBank/DDBJ databases">
        <authorList>
            <person name="Sun Q."/>
            <person name="Sedlacek I."/>
        </authorList>
    </citation>
    <scope>NUCLEOTIDE SEQUENCE</scope>
    <source>
        <strain evidence="3">CCM 8433</strain>
    </source>
</reference>
<keyword evidence="4" id="KW-1185">Reference proteome</keyword>
<dbReference type="RefSeq" id="WP_188366544.1">
    <property type="nucleotide sequence ID" value="NZ_BMDT01000001.1"/>
</dbReference>
<name>A0A917JFI1_9ENTE</name>
<proteinExistence type="predicted"/>
<feature type="region of interest" description="Disordered" evidence="2">
    <location>
        <begin position="406"/>
        <end position="446"/>
    </location>
</feature>